<accession>A0ABD1AI12</accession>
<dbReference type="PANTHER" id="PTHR11439">
    <property type="entry name" value="GAG-POL-RELATED RETROTRANSPOSON"/>
    <property type="match status" value="1"/>
</dbReference>
<proteinExistence type="predicted"/>
<feature type="domain" description="Reverse transcriptase Ty1/copia-type" evidence="1">
    <location>
        <begin position="1"/>
        <end position="162"/>
    </location>
</feature>
<dbReference type="EMBL" id="JBANAX010000498">
    <property type="protein sequence ID" value="KAL1206383.1"/>
    <property type="molecule type" value="Genomic_DNA"/>
</dbReference>
<reference evidence="2 3" key="1">
    <citation type="submission" date="2024-04" db="EMBL/GenBank/DDBJ databases">
        <title>Genome assembly C_amara_ONT_v2.</title>
        <authorList>
            <person name="Yant L."/>
            <person name="Moore C."/>
            <person name="Slenker M."/>
        </authorList>
    </citation>
    <scope>NUCLEOTIDE SEQUENCE [LARGE SCALE GENOMIC DNA]</scope>
    <source>
        <tissue evidence="2">Leaf</tissue>
    </source>
</reference>
<comment type="caution">
    <text evidence="2">The sequence shown here is derived from an EMBL/GenBank/DDBJ whole genome shotgun (WGS) entry which is preliminary data.</text>
</comment>
<evidence type="ECO:0000259" key="1">
    <source>
        <dbReference type="Pfam" id="PF07727"/>
    </source>
</evidence>
<dbReference type="PANTHER" id="PTHR11439:SF470">
    <property type="entry name" value="CYSTEINE-RICH RLK (RECEPTOR-LIKE PROTEIN KINASE) 8"/>
    <property type="match status" value="1"/>
</dbReference>
<dbReference type="InterPro" id="IPR043502">
    <property type="entry name" value="DNA/RNA_pol_sf"/>
</dbReference>
<dbReference type="Proteomes" id="UP001558713">
    <property type="component" value="Unassembled WGS sequence"/>
</dbReference>
<name>A0ABD1AI12_CARAN</name>
<sequence>MDVHNAFLHGDLDEEVYMKLLPGFRHTHPGKVCRLRKSLYGLKQALRCWFKKLSNGLLKFGFVQSYYDYSLFSYSRNNIELRVLIYVDDLVICGNHGHMLMKFKEYLGKYFSIKDLGKLKYFLGMEVSRGPEGIFLTQCKYTLYIVADTRYLGSKPVYTPLEQNHRLASDDGLLLDNLTKYRRLVGHLIYLVNTRPDLNYSVHVLSQLMQTP</sequence>
<gene>
    <name evidence="2" type="ORF">V5N11_020751</name>
</gene>
<dbReference type="SUPFAM" id="SSF56672">
    <property type="entry name" value="DNA/RNA polymerases"/>
    <property type="match status" value="1"/>
</dbReference>
<keyword evidence="3" id="KW-1185">Reference proteome</keyword>
<protein>
    <submittedName>
        <fullName evidence="2">Retrovirus-related Pol polyprotein from transposon RE2</fullName>
    </submittedName>
</protein>
<dbReference type="InterPro" id="IPR013103">
    <property type="entry name" value="RVT_2"/>
</dbReference>
<dbReference type="AlphaFoldDB" id="A0ABD1AI12"/>
<dbReference type="Pfam" id="PF07727">
    <property type="entry name" value="RVT_2"/>
    <property type="match status" value="1"/>
</dbReference>
<organism evidence="2 3">
    <name type="scientific">Cardamine amara subsp. amara</name>
    <dbReference type="NCBI Taxonomy" id="228776"/>
    <lineage>
        <taxon>Eukaryota</taxon>
        <taxon>Viridiplantae</taxon>
        <taxon>Streptophyta</taxon>
        <taxon>Embryophyta</taxon>
        <taxon>Tracheophyta</taxon>
        <taxon>Spermatophyta</taxon>
        <taxon>Magnoliopsida</taxon>
        <taxon>eudicotyledons</taxon>
        <taxon>Gunneridae</taxon>
        <taxon>Pentapetalae</taxon>
        <taxon>rosids</taxon>
        <taxon>malvids</taxon>
        <taxon>Brassicales</taxon>
        <taxon>Brassicaceae</taxon>
        <taxon>Cardamineae</taxon>
        <taxon>Cardamine</taxon>
    </lineage>
</organism>
<evidence type="ECO:0000313" key="3">
    <source>
        <dbReference type="Proteomes" id="UP001558713"/>
    </source>
</evidence>
<evidence type="ECO:0000313" key="2">
    <source>
        <dbReference type="EMBL" id="KAL1206383.1"/>
    </source>
</evidence>